<dbReference type="EMBL" id="JAUSQM010000001">
    <property type="protein sequence ID" value="MDP9820755.1"/>
    <property type="molecule type" value="Genomic_DNA"/>
</dbReference>
<evidence type="ECO:0000313" key="3">
    <source>
        <dbReference type="Proteomes" id="UP001240447"/>
    </source>
</evidence>
<dbReference type="Gene3D" id="3.90.226.10">
    <property type="entry name" value="2-enoyl-CoA Hydratase, Chain A, domain 1"/>
    <property type="match status" value="1"/>
</dbReference>
<dbReference type="PANTHER" id="PTHR43802">
    <property type="entry name" value="ENOYL-COA HYDRATASE"/>
    <property type="match status" value="1"/>
</dbReference>
<dbReference type="InterPro" id="IPR001753">
    <property type="entry name" value="Enoyl-CoA_hydra/iso"/>
</dbReference>
<sequence length="349" mass="36483">MITVAQLARDGHHCLQPADASVVLRDQIDLCHPDPLVIVDLDGARPRDIEVATGVLDAARPAARALLVGLATEAPAPHVEPLLARLMTTLCSAPNLQCAGNPDNLSALSKLVAGAPRAALVLADLLELTASSSLRWGVTAESFAYSMLLAGPEFAQWRAATPIRSLAEATTPVLMSRDGTRLHLRLNRPERRNAFGRSLRNALLDGLAIARIDASVTDVLIDGAGPAFCSGGDLDEFGTTPDPVTAHHVRMVGHAGLAVHELRDKARFRVHGACIGAGIEIPAFAVHIEASSDASFALPELGLGLVPGAGGTVSIPARIGRWRTAYLALTGAKIDAATALNWGLVDAVV</sequence>
<evidence type="ECO:0008006" key="4">
    <source>
        <dbReference type="Google" id="ProtNLM"/>
    </source>
</evidence>
<dbReference type="InterPro" id="IPR029045">
    <property type="entry name" value="ClpP/crotonase-like_dom_sf"/>
</dbReference>
<comment type="caution">
    <text evidence="2">The sequence shown here is derived from an EMBL/GenBank/DDBJ whole genome shotgun (WGS) entry which is preliminary data.</text>
</comment>
<protein>
    <recommendedName>
        <fullName evidence="4">Enoyl-CoA hydratase/isomerase family protein</fullName>
    </recommendedName>
</protein>
<evidence type="ECO:0000256" key="1">
    <source>
        <dbReference type="ARBA" id="ARBA00005254"/>
    </source>
</evidence>
<evidence type="ECO:0000313" key="2">
    <source>
        <dbReference type="EMBL" id="MDP9820755.1"/>
    </source>
</evidence>
<dbReference type="PANTHER" id="PTHR43802:SF1">
    <property type="entry name" value="IP11341P-RELATED"/>
    <property type="match status" value="1"/>
</dbReference>
<accession>A0ABT9NL47</accession>
<dbReference type="Pfam" id="PF00378">
    <property type="entry name" value="ECH_1"/>
    <property type="match status" value="1"/>
</dbReference>
<proteinExistence type="inferred from homology"/>
<reference evidence="2 3" key="1">
    <citation type="submission" date="2023-07" db="EMBL/GenBank/DDBJ databases">
        <title>Sequencing the genomes of 1000 actinobacteria strains.</title>
        <authorList>
            <person name="Klenk H.-P."/>
        </authorList>
    </citation>
    <scope>NUCLEOTIDE SEQUENCE [LARGE SCALE GENOMIC DNA]</scope>
    <source>
        <strain evidence="2 3">GD13</strain>
    </source>
</reference>
<organism evidence="2 3">
    <name type="scientific">Nocardioides massiliensis</name>
    <dbReference type="NCBI Taxonomy" id="1325935"/>
    <lineage>
        <taxon>Bacteria</taxon>
        <taxon>Bacillati</taxon>
        <taxon>Actinomycetota</taxon>
        <taxon>Actinomycetes</taxon>
        <taxon>Propionibacteriales</taxon>
        <taxon>Nocardioidaceae</taxon>
        <taxon>Nocardioides</taxon>
    </lineage>
</organism>
<gene>
    <name evidence="2" type="ORF">J2S59_000564</name>
</gene>
<dbReference type="SUPFAM" id="SSF52096">
    <property type="entry name" value="ClpP/crotonase"/>
    <property type="match status" value="1"/>
</dbReference>
<comment type="similarity">
    <text evidence="1">Belongs to the enoyl-CoA hydratase/isomerase family.</text>
</comment>
<dbReference type="CDD" id="cd06558">
    <property type="entry name" value="crotonase-like"/>
    <property type="match status" value="1"/>
</dbReference>
<dbReference type="RefSeq" id="WP_306824784.1">
    <property type="nucleotide sequence ID" value="NZ_JAUSQM010000001.1"/>
</dbReference>
<dbReference type="Proteomes" id="UP001240447">
    <property type="component" value="Unassembled WGS sequence"/>
</dbReference>
<name>A0ABT9NL47_9ACTN</name>
<keyword evidence="3" id="KW-1185">Reference proteome</keyword>